<evidence type="ECO:0000259" key="7">
    <source>
        <dbReference type="PROSITE" id="PS51202"/>
    </source>
</evidence>
<dbReference type="PROSITE" id="PS51201">
    <property type="entry name" value="RCK_N"/>
    <property type="match status" value="1"/>
</dbReference>
<protein>
    <submittedName>
        <fullName evidence="8">Trk system potassium uptake protein TrkA</fullName>
    </submittedName>
</protein>
<sequence>MRILIVGGGNVGYYLTKALLEEKHHIMIIEADGARCEQIAADFDCARVEVTHGDGTAIECLRDAGTYLMDVLIAVTGHDQNNLVACQLAKDYFGVKRTIARVKNPKNIRVFEKLGVDSVISSTARIAAAINHELDWTDVNELLKEKSFNARIRKITVEPGSIFEGKRLAELGLPKGMILISVLRKEQAIIPNGDTLLQAGDIVIAMGGDADMENTLGQYAGF</sequence>
<dbReference type="EMBL" id="VSSQ01003943">
    <property type="protein sequence ID" value="MPM23039.1"/>
    <property type="molecule type" value="Genomic_DNA"/>
</dbReference>
<dbReference type="Gene3D" id="3.40.50.720">
    <property type="entry name" value="NAD(P)-binding Rossmann-like Domain"/>
    <property type="match status" value="1"/>
</dbReference>
<dbReference type="InterPro" id="IPR036721">
    <property type="entry name" value="RCK_C_sf"/>
</dbReference>
<dbReference type="InterPro" id="IPR006037">
    <property type="entry name" value="RCK_C"/>
</dbReference>
<dbReference type="PROSITE" id="PS51202">
    <property type="entry name" value="RCK_C"/>
    <property type="match status" value="1"/>
</dbReference>
<dbReference type="InterPro" id="IPR050721">
    <property type="entry name" value="Trk_Ktr_HKT_K-transport"/>
</dbReference>
<name>A0A644Y3V2_9ZZZZ</name>
<evidence type="ECO:0000259" key="6">
    <source>
        <dbReference type="PROSITE" id="PS51201"/>
    </source>
</evidence>
<keyword evidence="3" id="KW-0630">Potassium</keyword>
<dbReference type="PRINTS" id="PR00335">
    <property type="entry name" value="KUPTAKETRKA"/>
</dbReference>
<feature type="domain" description="RCK N-terminal" evidence="6">
    <location>
        <begin position="1"/>
        <end position="120"/>
    </location>
</feature>
<evidence type="ECO:0000256" key="4">
    <source>
        <dbReference type="ARBA" id="ARBA00023027"/>
    </source>
</evidence>
<evidence type="ECO:0000256" key="3">
    <source>
        <dbReference type="ARBA" id="ARBA00022958"/>
    </source>
</evidence>
<dbReference type="PANTHER" id="PTHR43833:SF5">
    <property type="entry name" value="TRK SYSTEM POTASSIUM UPTAKE PROTEIN TRKA"/>
    <property type="match status" value="1"/>
</dbReference>
<reference evidence="8" key="1">
    <citation type="submission" date="2019-08" db="EMBL/GenBank/DDBJ databases">
        <authorList>
            <person name="Kucharzyk K."/>
            <person name="Murdoch R.W."/>
            <person name="Higgins S."/>
            <person name="Loffler F."/>
        </authorList>
    </citation>
    <scope>NUCLEOTIDE SEQUENCE</scope>
</reference>
<keyword evidence="2" id="KW-0633">Potassium transport</keyword>
<dbReference type="SUPFAM" id="SSF51735">
    <property type="entry name" value="NAD(P)-binding Rossmann-fold domains"/>
    <property type="match status" value="1"/>
</dbReference>
<accession>A0A644Y3V2</accession>
<dbReference type="AlphaFoldDB" id="A0A644Y3V2"/>
<comment type="caution">
    <text evidence="8">The sequence shown here is derived from an EMBL/GenBank/DDBJ whole genome shotgun (WGS) entry which is preliminary data.</text>
</comment>
<dbReference type="InterPro" id="IPR036291">
    <property type="entry name" value="NAD(P)-bd_dom_sf"/>
</dbReference>
<dbReference type="GO" id="GO:0015079">
    <property type="term" value="F:potassium ion transmembrane transporter activity"/>
    <property type="evidence" value="ECO:0007669"/>
    <property type="project" value="InterPro"/>
</dbReference>
<evidence type="ECO:0000256" key="2">
    <source>
        <dbReference type="ARBA" id="ARBA00022538"/>
    </source>
</evidence>
<organism evidence="8">
    <name type="scientific">bioreactor metagenome</name>
    <dbReference type="NCBI Taxonomy" id="1076179"/>
    <lineage>
        <taxon>unclassified sequences</taxon>
        <taxon>metagenomes</taxon>
        <taxon>ecological metagenomes</taxon>
    </lineage>
</organism>
<evidence type="ECO:0000256" key="5">
    <source>
        <dbReference type="ARBA" id="ARBA00023065"/>
    </source>
</evidence>
<dbReference type="SUPFAM" id="SSF116726">
    <property type="entry name" value="TrkA C-terminal domain-like"/>
    <property type="match status" value="1"/>
</dbReference>
<dbReference type="InterPro" id="IPR006036">
    <property type="entry name" value="K_uptake_TrkA"/>
</dbReference>
<keyword evidence="1" id="KW-0813">Transport</keyword>
<dbReference type="Gene3D" id="3.30.70.1450">
    <property type="entry name" value="Regulator of K+ conductance, C-terminal domain"/>
    <property type="match status" value="1"/>
</dbReference>
<feature type="domain" description="RCK C-terminal" evidence="7">
    <location>
        <begin position="140"/>
        <end position="221"/>
    </location>
</feature>
<dbReference type="PANTHER" id="PTHR43833">
    <property type="entry name" value="POTASSIUM CHANNEL PROTEIN 2-RELATED-RELATED"/>
    <property type="match status" value="1"/>
</dbReference>
<evidence type="ECO:0000313" key="8">
    <source>
        <dbReference type="EMBL" id="MPM23039.1"/>
    </source>
</evidence>
<proteinExistence type="predicted"/>
<dbReference type="GO" id="GO:0005886">
    <property type="term" value="C:plasma membrane"/>
    <property type="evidence" value="ECO:0007669"/>
    <property type="project" value="InterPro"/>
</dbReference>
<dbReference type="Pfam" id="PF02254">
    <property type="entry name" value="TrkA_N"/>
    <property type="match status" value="1"/>
</dbReference>
<gene>
    <name evidence="8" type="primary">trkA_24</name>
    <name evidence="8" type="ORF">SDC9_69501</name>
</gene>
<evidence type="ECO:0000256" key="1">
    <source>
        <dbReference type="ARBA" id="ARBA00022448"/>
    </source>
</evidence>
<keyword evidence="4" id="KW-0520">NAD</keyword>
<dbReference type="Pfam" id="PF02080">
    <property type="entry name" value="TrkA_C"/>
    <property type="match status" value="1"/>
</dbReference>
<keyword evidence="5" id="KW-0406">Ion transport</keyword>
<dbReference type="InterPro" id="IPR003148">
    <property type="entry name" value="RCK_N"/>
</dbReference>